<feature type="domain" description="DUF222" evidence="2">
    <location>
        <begin position="52"/>
        <end position="284"/>
    </location>
</feature>
<dbReference type="EMBL" id="WHPC01000015">
    <property type="protein sequence ID" value="MPV36619.1"/>
    <property type="molecule type" value="Genomic_DNA"/>
</dbReference>
<accession>A0A6N7EET6</accession>
<feature type="compositionally biased region" description="Low complexity" evidence="1">
    <location>
        <begin position="299"/>
        <end position="318"/>
    </location>
</feature>
<gene>
    <name evidence="3" type="ORF">GB881_06040</name>
</gene>
<comment type="caution">
    <text evidence="3">The sequence shown here is derived from an EMBL/GenBank/DDBJ whole genome shotgun (WGS) entry which is preliminary data.</text>
</comment>
<evidence type="ECO:0000313" key="3">
    <source>
        <dbReference type="EMBL" id="MPV36619.1"/>
    </source>
</evidence>
<organism evidence="3 4">
    <name type="scientific">Georgenia subflava</name>
    <dbReference type="NCBI Taxonomy" id="1622177"/>
    <lineage>
        <taxon>Bacteria</taxon>
        <taxon>Bacillati</taxon>
        <taxon>Actinomycetota</taxon>
        <taxon>Actinomycetes</taxon>
        <taxon>Micrococcales</taxon>
        <taxon>Bogoriellaceae</taxon>
        <taxon>Georgenia</taxon>
    </lineage>
</organism>
<feature type="compositionally biased region" description="Basic and acidic residues" evidence="1">
    <location>
        <begin position="339"/>
        <end position="350"/>
    </location>
</feature>
<dbReference type="AlphaFoldDB" id="A0A6N7EET6"/>
<dbReference type="InterPro" id="IPR003870">
    <property type="entry name" value="DUF222"/>
</dbReference>
<dbReference type="Pfam" id="PF02720">
    <property type="entry name" value="DUF222"/>
    <property type="match status" value="2"/>
</dbReference>
<evidence type="ECO:0000313" key="4">
    <source>
        <dbReference type="Proteomes" id="UP000437709"/>
    </source>
</evidence>
<dbReference type="Proteomes" id="UP000437709">
    <property type="component" value="Unassembled WGS sequence"/>
</dbReference>
<feature type="region of interest" description="Disordered" evidence="1">
    <location>
        <begin position="1"/>
        <end position="22"/>
    </location>
</feature>
<proteinExistence type="predicted"/>
<feature type="compositionally biased region" description="Pro residues" evidence="1">
    <location>
        <begin position="1"/>
        <end position="11"/>
    </location>
</feature>
<protein>
    <submittedName>
        <fullName evidence="3">DUF222 domain-containing protein</fullName>
    </submittedName>
</protein>
<sequence>MSTTSTPPPSPGAGSCGPGSPGLTARLEAVRADLATLDGLDLQGLASQELLDAVAQVETLTRQVESLTARVLTAAEADGMWATSGARSFAAWYRNTTGRKHTSAARAVRQARLLRDQLPATAAALKAGSISADHVAVMTRHTTDTPDRRAQLTDPHLGEDFLITQAKTMDASDFDKVVRHWAIRTDPEAADRHWIAESDREELTLAPTTGGYHLQGWLSTVNGQALQEALDARIGTPAADDNRSTKQRRAGALVSLTHLSLDSGALKPGARIRPHIGVNVTYDTFRRLIAANRPDQRGSTEAGTSTGARTGAGSGCTTDTDGHRPVIAPADRATSDASASRDTKSTDSTDRSGAMVISTDLDYDLLVGADPATLSDGTPIPHQLLARLACQSQLHRTIFGPDSQILDHGREERLFTPAQTRAIIARDRRCKYPGCDAPPGEGEIHHSLFWYDQYGPTNAAFGILLCWHHHEYVHQHNITIERTGDHWTFTRRDGTTITLPYAD</sequence>
<feature type="domain" description="DUF222" evidence="2">
    <location>
        <begin position="353"/>
        <end position="427"/>
    </location>
</feature>
<dbReference type="OrthoDB" id="5176970at2"/>
<reference evidence="3 4" key="1">
    <citation type="submission" date="2019-10" db="EMBL/GenBank/DDBJ databases">
        <title>Georgenia wutianyii sp. nov. and Georgenia yuyongxinii sp. nov. isolated from plateau pika (Ochotona curzoniae) in the Qinghai-Tibet plateau of China.</title>
        <authorList>
            <person name="Tian Z."/>
        </authorList>
    </citation>
    <scope>NUCLEOTIDE SEQUENCE [LARGE SCALE GENOMIC DNA]</scope>
    <source>
        <strain evidence="3 4">JCM 19765</strain>
    </source>
</reference>
<evidence type="ECO:0000259" key="2">
    <source>
        <dbReference type="Pfam" id="PF02720"/>
    </source>
</evidence>
<evidence type="ECO:0000256" key="1">
    <source>
        <dbReference type="SAM" id="MobiDB-lite"/>
    </source>
</evidence>
<dbReference type="RefSeq" id="WP_152194171.1">
    <property type="nucleotide sequence ID" value="NZ_VUKD01000001.1"/>
</dbReference>
<name>A0A6N7EET6_9MICO</name>
<feature type="region of interest" description="Disordered" evidence="1">
    <location>
        <begin position="292"/>
        <end position="353"/>
    </location>
</feature>
<keyword evidence="4" id="KW-1185">Reference proteome</keyword>
<dbReference type="CDD" id="cd00085">
    <property type="entry name" value="HNHc"/>
    <property type="match status" value="1"/>
</dbReference>
<dbReference type="InterPro" id="IPR003615">
    <property type="entry name" value="HNH_nuc"/>
</dbReference>